<dbReference type="PANTHER" id="PTHR10210">
    <property type="entry name" value="RIBOSE-PHOSPHATE DIPHOSPHOKINASE FAMILY MEMBER"/>
    <property type="match status" value="1"/>
</dbReference>
<dbReference type="GO" id="GO:0006015">
    <property type="term" value="P:5-phosphoribose 1-diphosphate biosynthetic process"/>
    <property type="evidence" value="ECO:0007669"/>
    <property type="project" value="TreeGrafter"/>
</dbReference>
<protein>
    <recommendedName>
        <fullName evidence="4">ribose-phosphate diphosphokinase</fullName>
        <ecNumber evidence="4">2.7.6.1</ecNumber>
    </recommendedName>
</protein>
<dbReference type="SUPFAM" id="SSF53271">
    <property type="entry name" value="PRTase-like"/>
    <property type="match status" value="1"/>
</dbReference>
<evidence type="ECO:0000256" key="2">
    <source>
        <dbReference type="ARBA" id="ARBA00004996"/>
    </source>
</evidence>
<evidence type="ECO:0000256" key="11">
    <source>
        <dbReference type="ARBA" id="ARBA00022842"/>
    </source>
</evidence>
<dbReference type="InterPro" id="IPR005946">
    <property type="entry name" value="Rib-P_diPkinase"/>
</dbReference>
<dbReference type="CDD" id="cd06223">
    <property type="entry name" value="PRTases_typeI"/>
    <property type="match status" value="1"/>
</dbReference>
<evidence type="ECO:0000259" key="13">
    <source>
        <dbReference type="Pfam" id="PF13793"/>
    </source>
</evidence>
<comment type="caution">
    <text evidence="14">The sequence shown here is derived from an EMBL/GenBank/DDBJ whole genome shotgun (WGS) entry which is preliminary data.</text>
</comment>
<keyword evidence="6" id="KW-0479">Metal-binding</keyword>
<evidence type="ECO:0000256" key="3">
    <source>
        <dbReference type="ARBA" id="ARBA00006478"/>
    </source>
</evidence>
<comment type="catalytic activity">
    <reaction evidence="12">
        <text>D-ribose 5-phosphate + ATP = 5-phospho-alpha-D-ribose 1-diphosphate + AMP + H(+)</text>
        <dbReference type="Rhea" id="RHEA:15609"/>
        <dbReference type="ChEBI" id="CHEBI:15378"/>
        <dbReference type="ChEBI" id="CHEBI:30616"/>
        <dbReference type="ChEBI" id="CHEBI:58017"/>
        <dbReference type="ChEBI" id="CHEBI:78346"/>
        <dbReference type="ChEBI" id="CHEBI:456215"/>
        <dbReference type="EC" id="2.7.6.1"/>
    </reaction>
</comment>
<evidence type="ECO:0000256" key="4">
    <source>
        <dbReference type="ARBA" id="ARBA00013247"/>
    </source>
</evidence>
<keyword evidence="5" id="KW-0808">Transferase</keyword>
<name>A0A196SJ58_BLAHN</name>
<evidence type="ECO:0000313" key="14">
    <source>
        <dbReference type="EMBL" id="OAO17073.1"/>
    </source>
</evidence>
<dbReference type="GO" id="GO:0005737">
    <property type="term" value="C:cytoplasm"/>
    <property type="evidence" value="ECO:0007669"/>
    <property type="project" value="TreeGrafter"/>
</dbReference>
<dbReference type="EMBL" id="LXWW01000047">
    <property type="protein sequence ID" value="OAO17073.1"/>
    <property type="molecule type" value="Genomic_DNA"/>
</dbReference>
<dbReference type="InterPro" id="IPR029057">
    <property type="entry name" value="PRTase-like"/>
</dbReference>
<gene>
    <name evidence="14" type="ORF">AV274_1230</name>
</gene>
<dbReference type="FunFam" id="3.40.50.2020:FF:000037">
    <property type="entry name" value="Phosphoribosylpyrophosphate synthetase"/>
    <property type="match status" value="1"/>
</dbReference>
<feature type="domain" description="Ribose-phosphate pyrophosphokinase N-terminal" evidence="13">
    <location>
        <begin position="99"/>
        <end position="215"/>
    </location>
</feature>
<comment type="cofactor">
    <cofactor evidence="1">
        <name>Mg(2+)</name>
        <dbReference type="ChEBI" id="CHEBI:18420"/>
    </cofactor>
</comment>
<organism evidence="14 15">
    <name type="scientific">Blastocystis sp. subtype 1 (strain ATCC 50177 / NandII)</name>
    <dbReference type="NCBI Taxonomy" id="478820"/>
    <lineage>
        <taxon>Eukaryota</taxon>
        <taxon>Sar</taxon>
        <taxon>Stramenopiles</taxon>
        <taxon>Bigyra</taxon>
        <taxon>Opalozoa</taxon>
        <taxon>Opalinata</taxon>
        <taxon>Blastocystidae</taxon>
        <taxon>Blastocystis</taxon>
    </lineage>
</organism>
<keyword evidence="8" id="KW-0547">Nucleotide-binding</keyword>
<comment type="similarity">
    <text evidence="3">Belongs to the ribose-phosphate pyrophosphokinase family.</text>
</comment>
<evidence type="ECO:0000256" key="7">
    <source>
        <dbReference type="ARBA" id="ARBA00022727"/>
    </source>
</evidence>
<evidence type="ECO:0000256" key="8">
    <source>
        <dbReference type="ARBA" id="ARBA00022741"/>
    </source>
</evidence>
<dbReference type="GO" id="GO:0000287">
    <property type="term" value="F:magnesium ion binding"/>
    <property type="evidence" value="ECO:0007669"/>
    <property type="project" value="InterPro"/>
</dbReference>
<keyword evidence="15" id="KW-1185">Reference proteome</keyword>
<dbReference type="FunFam" id="3.40.50.2020:FF:000001">
    <property type="entry name" value="Ribose-phosphate pyrophosphokinase"/>
    <property type="match status" value="1"/>
</dbReference>
<evidence type="ECO:0000256" key="5">
    <source>
        <dbReference type="ARBA" id="ARBA00022679"/>
    </source>
</evidence>
<dbReference type="Gene3D" id="3.40.50.2020">
    <property type="match status" value="2"/>
</dbReference>
<dbReference type="Pfam" id="PF14572">
    <property type="entry name" value="Pribosyl_synth"/>
    <property type="match status" value="1"/>
</dbReference>
<dbReference type="GO" id="GO:0006164">
    <property type="term" value="P:purine nucleotide biosynthetic process"/>
    <property type="evidence" value="ECO:0007669"/>
    <property type="project" value="TreeGrafter"/>
</dbReference>
<evidence type="ECO:0000256" key="6">
    <source>
        <dbReference type="ARBA" id="ARBA00022723"/>
    </source>
</evidence>
<dbReference type="NCBIfam" id="NF002320">
    <property type="entry name" value="PRK01259.1"/>
    <property type="match status" value="1"/>
</dbReference>
<dbReference type="NCBIfam" id="TIGR01251">
    <property type="entry name" value="ribP_PPkin"/>
    <property type="match status" value="1"/>
</dbReference>
<comment type="pathway">
    <text evidence="2">Metabolic intermediate biosynthesis; 5-phospho-alpha-D-ribose 1-diphosphate biosynthesis; 5-phospho-alpha-D-ribose 1-diphosphate from D-ribose 5-phosphate (route I): step 1/1.</text>
</comment>
<evidence type="ECO:0000256" key="1">
    <source>
        <dbReference type="ARBA" id="ARBA00001946"/>
    </source>
</evidence>
<dbReference type="EC" id="2.7.6.1" evidence="4"/>
<evidence type="ECO:0000256" key="10">
    <source>
        <dbReference type="ARBA" id="ARBA00022840"/>
    </source>
</evidence>
<dbReference type="STRING" id="478820.A0A196SJ58"/>
<dbReference type="Pfam" id="PF13793">
    <property type="entry name" value="Pribosyltran_N"/>
    <property type="match status" value="1"/>
</dbReference>
<sequence length="418" mass="44435">MFAAARNAFQRAARSAARLGASKMTMASSGAQSVSQGAVLAMTMASSGAQSVSQGAVLAAAGGFALASFVGYQTFKTVHAETPAETAAIKHKAVKSNLRVFSGNANRPLAEEIVKELGTELGSCRIGRFADGEIVIDINEDIRGKDLFIVQPTCPPNVNDNLMELMLMISTSRRASARRITAVIPYYGYARQDRKMAARVPISAADVARLLEAMGVDRVVAVDLHCGQIQGFFGPRVPVDNLQGGLVGVDYFAKMELHKPVIVSPDAGGVYRVKKFRDGLMAKYGVDAGVAMIIKQRGKPGQIDSMDLVGTIDDSDCIIVDDMIDTAGTLCKAANQLKEHGARRVFAFASHGLFSKAANSHITNSVLEEVVVLNTIPLSAASRENKKIVQLSVAPLLANAIRAIHGKQSVSAMFGEKQ</sequence>
<dbReference type="GO" id="GO:0002189">
    <property type="term" value="C:ribose phosphate diphosphokinase complex"/>
    <property type="evidence" value="ECO:0007669"/>
    <property type="project" value="TreeGrafter"/>
</dbReference>
<dbReference type="InterPro" id="IPR029099">
    <property type="entry name" value="Pribosyltran_N"/>
</dbReference>
<keyword evidence="9 14" id="KW-0418">Kinase</keyword>
<evidence type="ECO:0000256" key="9">
    <source>
        <dbReference type="ARBA" id="ARBA00022777"/>
    </source>
</evidence>
<keyword evidence="7" id="KW-0545">Nucleotide biosynthesis</keyword>
<keyword evidence="10" id="KW-0067">ATP-binding</keyword>
<dbReference type="GO" id="GO:0016301">
    <property type="term" value="F:kinase activity"/>
    <property type="evidence" value="ECO:0007669"/>
    <property type="project" value="UniProtKB-KW"/>
</dbReference>
<dbReference type="InterPro" id="IPR000836">
    <property type="entry name" value="PRTase_dom"/>
</dbReference>
<dbReference type="OrthoDB" id="413572at2759"/>
<dbReference type="PANTHER" id="PTHR10210:SF32">
    <property type="entry name" value="RIBOSE-PHOSPHATE PYROPHOSPHOKINASE 2"/>
    <property type="match status" value="1"/>
</dbReference>
<dbReference type="SMART" id="SM01400">
    <property type="entry name" value="Pribosyltran_N"/>
    <property type="match status" value="1"/>
</dbReference>
<dbReference type="GO" id="GO:0005524">
    <property type="term" value="F:ATP binding"/>
    <property type="evidence" value="ECO:0007669"/>
    <property type="project" value="UniProtKB-KW"/>
</dbReference>
<dbReference type="AlphaFoldDB" id="A0A196SJ58"/>
<proteinExistence type="inferred from homology"/>
<evidence type="ECO:0000256" key="12">
    <source>
        <dbReference type="ARBA" id="ARBA00049535"/>
    </source>
</evidence>
<reference evidence="14 15" key="1">
    <citation type="submission" date="2016-05" db="EMBL/GenBank/DDBJ databases">
        <title>Nuclear genome of Blastocystis sp. subtype 1 NandII.</title>
        <authorList>
            <person name="Gentekaki E."/>
            <person name="Curtis B."/>
            <person name="Stairs C."/>
            <person name="Eme L."/>
            <person name="Herman E."/>
            <person name="Klimes V."/>
            <person name="Arias M.C."/>
            <person name="Elias M."/>
            <person name="Hilliou F."/>
            <person name="Klute M."/>
            <person name="Malik S.-B."/>
            <person name="Pightling A."/>
            <person name="Rachubinski R."/>
            <person name="Salas D."/>
            <person name="Schlacht A."/>
            <person name="Suga H."/>
            <person name="Archibald J."/>
            <person name="Ball S.G."/>
            <person name="Clark G."/>
            <person name="Dacks J."/>
            <person name="Van Der Giezen M."/>
            <person name="Tsaousis A."/>
            <person name="Roger A."/>
        </authorList>
    </citation>
    <scope>NUCLEOTIDE SEQUENCE [LARGE SCALE GENOMIC DNA]</scope>
    <source>
        <strain evidence="15">ATCC 50177 / NandII</strain>
    </source>
</reference>
<accession>A0A196SJ58</accession>
<evidence type="ECO:0000313" key="15">
    <source>
        <dbReference type="Proteomes" id="UP000078348"/>
    </source>
</evidence>
<dbReference type="GO" id="GO:0004749">
    <property type="term" value="F:ribose phosphate diphosphokinase activity"/>
    <property type="evidence" value="ECO:0007669"/>
    <property type="project" value="UniProtKB-EC"/>
</dbReference>
<dbReference type="Proteomes" id="UP000078348">
    <property type="component" value="Unassembled WGS sequence"/>
</dbReference>
<keyword evidence="11" id="KW-0460">Magnesium</keyword>